<evidence type="ECO:0000313" key="3">
    <source>
        <dbReference type="Proteomes" id="UP001626550"/>
    </source>
</evidence>
<dbReference type="AlphaFoldDB" id="A0ABD2QPK0"/>
<reference evidence="2 3" key="1">
    <citation type="submission" date="2024-11" db="EMBL/GenBank/DDBJ databases">
        <title>Adaptive evolution of stress response genes in parasites aligns with host niche diversity.</title>
        <authorList>
            <person name="Hahn C."/>
            <person name="Resl P."/>
        </authorList>
    </citation>
    <scope>NUCLEOTIDE SEQUENCE [LARGE SCALE GENOMIC DNA]</scope>
    <source>
        <strain evidence="2">EGGRZ-B1_66</strain>
        <tissue evidence="2">Body</tissue>
    </source>
</reference>
<sequence>MHDARNSTRSPDVISTGSSGTHVTSSRSIPVCKDARTFEQRQSDIRSTLMENRSGRTPTMSSTSSWNKMPLATGGYNEDWDREINRWLDDSNKRWQNTLDSWSTTSNNRLTPFEKHRFDMEVRTLYCAKLFKKSILAQAKVNVEAPKINHNDELKKLEKK</sequence>
<name>A0ABD2QPK0_9PLAT</name>
<evidence type="ECO:0000256" key="1">
    <source>
        <dbReference type="SAM" id="MobiDB-lite"/>
    </source>
</evidence>
<dbReference type="EMBL" id="JBJKFK010000013">
    <property type="protein sequence ID" value="KAL3321067.1"/>
    <property type="molecule type" value="Genomic_DNA"/>
</dbReference>
<keyword evidence="3" id="KW-1185">Reference proteome</keyword>
<protein>
    <submittedName>
        <fullName evidence="2">Uncharacterized protein</fullName>
    </submittedName>
</protein>
<feature type="compositionally biased region" description="Basic and acidic residues" evidence="1">
    <location>
        <begin position="33"/>
        <end position="44"/>
    </location>
</feature>
<proteinExistence type="predicted"/>
<evidence type="ECO:0000313" key="2">
    <source>
        <dbReference type="EMBL" id="KAL3321067.1"/>
    </source>
</evidence>
<gene>
    <name evidence="2" type="ORF">Ciccas_000269</name>
</gene>
<feature type="region of interest" description="Disordered" evidence="1">
    <location>
        <begin position="1"/>
        <end position="72"/>
    </location>
</feature>
<dbReference type="Proteomes" id="UP001626550">
    <property type="component" value="Unassembled WGS sequence"/>
</dbReference>
<comment type="caution">
    <text evidence="2">The sequence shown here is derived from an EMBL/GenBank/DDBJ whole genome shotgun (WGS) entry which is preliminary data.</text>
</comment>
<accession>A0ABD2QPK0</accession>
<organism evidence="2 3">
    <name type="scientific">Cichlidogyrus casuarinus</name>
    <dbReference type="NCBI Taxonomy" id="1844966"/>
    <lineage>
        <taxon>Eukaryota</taxon>
        <taxon>Metazoa</taxon>
        <taxon>Spiralia</taxon>
        <taxon>Lophotrochozoa</taxon>
        <taxon>Platyhelminthes</taxon>
        <taxon>Monogenea</taxon>
        <taxon>Monopisthocotylea</taxon>
        <taxon>Dactylogyridea</taxon>
        <taxon>Ancyrocephalidae</taxon>
        <taxon>Cichlidogyrus</taxon>
    </lineage>
</organism>
<feature type="compositionally biased region" description="Polar residues" evidence="1">
    <location>
        <begin position="45"/>
        <end position="67"/>
    </location>
</feature>
<feature type="compositionally biased region" description="Low complexity" evidence="1">
    <location>
        <begin position="13"/>
        <end position="29"/>
    </location>
</feature>